<dbReference type="InterPro" id="IPR036179">
    <property type="entry name" value="Ig-like_dom_sf"/>
</dbReference>
<comment type="subcellular location">
    <subcellularLocation>
        <location evidence="1">Membrane</location>
        <topology evidence="1">Single-pass type I membrane protein</topology>
    </subcellularLocation>
</comment>
<keyword evidence="7" id="KW-1133">Transmembrane helix</keyword>
<dbReference type="SMART" id="SM00408">
    <property type="entry name" value="IGc2"/>
    <property type="match status" value="2"/>
</dbReference>
<dbReference type="SMART" id="SM00409">
    <property type="entry name" value="IG"/>
    <property type="match status" value="2"/>
</dbReference>
<feature type="domain" description="Ig-like" evidence="8">
    <location>
        <begin position="162"/>
        <end position="256"/>
    </location>
</feature>
<reference evidence="9 10" key="1">
    <citation type="submission" date="2016-03" db="EMBL/GenBank/DDBJ databases">
        <title>EvidentialGene: Evidence-directed Construction of Genes on Genomes.</title>
        <authorList>
            <person name="Gilbert D.G."/>
            <person name="Choi J.-H."/>
            <person name="Mockaitis K."/>
            <person name="Colbourne J."/>
            <person name="Pfrender M."/>
        </authorList>
    </citation>
    <scope>NUCLEOTIDE SEQUENCE [LARGE SCALE GENOMIC DNA]</scope>
    <source>
        <strain evidence="9 10">Xinb3</strain>
        <tissue evidence="9">Complete organism</tissue>
    </source>
</reference>
<dbReference type="EMBL" id="LRGB01007552">
    <property type="protein sequence ID" value="KZS01125.1"/>
    <property type="molecule type" value="Genomic_DNA"/>
</dbReference>
<proteinExistence type="predicted"/>
<evidence type="ECO:0000256" key="3">
    <source>
        <dbReference type="ARBA" id="ARBA00023157"/>
    </source>
</evidence>
<sequence length="372" mass="41114">MHDSATPLGRPHSILDSLLFPYSTLMRLFHIFFEHVSHSSYTDCKIEGGCGARTVVSNSCFMAFIDLIQLGQIARRDSPEIRSRPANVEADIGGNVTLRCDVNGNPEPEISWTFEGSRRVLSTGPAYTFWMNHDMAGKYTCTARVPGFAEVSADAHVFLKGPPTVRSKRIQFGLEGDTVRIECVAFAIPRPSKITWTHRGYEIDAGDPYVTFNNDPLPDGVRSTLIIREANDKYFGSYNCSVANDYGMDAAEIILRKETGNLQLLFISAGVVGGIVLLIACVMVIVVCQRRSNKKVEEGDKGDRTSKQSDQTSNNDSDLKVDIRTASSLSNPPESEQWDDSSERITPRAVITNGDAMYRYAPGDYTDAQCFP</sequence>
<evidence type="ECO:0000256" key="6">
    <source>
        <dbReference type="SAM" id="MobiDB-lite"/>
    </source>
</evidence>
<feature type="compositionally biased region" description="Basic and acidic residues" evidence="6">
    <location>
        <begin position="295"/>
        <end position="307"/>
    </location>
</feature>
<dbReference type="GO" id="GO:0005911">
    <property type="term" value="C:cell-cell junction"/>
    <property type="evidence" value="ECO:0007669"/>
    <property type="project" value="TreeGrafter"/>
</dbReference>
<keyword evidence="4" id="KW-0325">Glycoprotein</keyword>
<keyword evidence="10" id="KW-1185">Reference proteome</keyword>
<evidence type="ECO:0000313" key="10">
    <source>
        <dbReference type="Proteomes" id="UP000076858"/>
    </source>
</evidence>
<feature type="domain" description="Ig-like" evidence="8">
    <location>
        <begin position="79"/>
        <end position="152"/>
    </location>
</feature>
<protein>
    <submittedName>
        <fullName evidence="9">Irregular chiasm C-roughest protein</fullName>
    </submittedName>
</protein>
<feature type="compositionally biased region" description="Polar residues" evidence="6">
    <location>
        <begin position="325"/>
        <end position="334"/>
    </location>
</feature>
<dbReference type="Pfam" id="PF13927">
    <property type="entry name" value="Ig_3"/>
    <property type="match status" value="2"/>
</dbReference>
<evidence type="ECO:0000256" key="4">
    <source>
        <dbReference type="ARBA" id="ARBA00023180"/>
    </source>
</evidence>
<dbReference type="PANTHER" id="PTHR11640:SF31">
    <property type="entry name" value="IRREGULAR CHIASM C-ROUGHEST PROTEIN-RELATED"/>
    <property type="match status" value="1"/>
</dbReference>
<accession>A0A164ICU8</accession>
<dbReference type="STRING" id="35525.A0A164ICU8"/>
<feature type="transmembrane region" description="Helical" evidence="7">
    <location>
        <begin position="264"/>
        <end position="288"/>
    </location>
</feature>
<dbReference type="InterPro" id="IPR003598">
    <property type="entry name" value="Ig_sub2"/>
</dbReference>
<keyword evidence="5" id="KW-0393">Immunoglobulin domain</keyword>
<dbReference type="GO" id="GO:0050839">
    <property type="term" value="F:cell adhesion molecule binding"/>
    <property type="evidence" value="ECO:0007669"/>
    <property type="project" value="TreeGrafter"/>
</dbReference>
<evidence type="ECO:0000256" key="5">
    <source>
        <dbReference type="ARBA" id="ARBA00023319"/>
    </source>
</evidence>
<comment type="caution">
    <text evidence="9">The sequence shown here is derived from an EMBL/GenBank/DDBJ whole genome shotgun (WGS) entry which is preliminary data.</text>
</comment>
<dbReference type="GO" id="GO:0005886">
    <property type="term" value="C:plasma membrane"/>
    <property type="evidence" value="ECO:0007669"/>
    <property type="project" value="TreeGrafter"/>
</dbReference>
<dbReference type="PANTHER" id="PTHR11640">
    <property type="entry name" value="NEPHRIN"/>
    <property type="match status" value="1"/>
</dbReference>
<dbReference type="AlphaFoldDB" id="A0A164ICU8"/>
<feature type="region of interest" description="Disordered" evidence="6">
    <location>
        <begin position="295"/>
        <end position="346"/>
    </location>
</feature>
<evidence type="ECO:0000256" key="2">
    <source>
        <dbReference type="ARBA" id="ARBA00023136"/>
    </source>
</evidence>
<evidence type="ECO:0000256" key="1">
    <source>
        <dbReference type="ARBA" id="ARBA00004479"/>
    </source>
</evidence>
<dbReference type="Gene3D" id="2.60.40.10">
    <property type="entry name" value="Immunoglobulins"/>
    <property type="match status" value="2"/>
</dbReference>
<evidence type="ECO:0000313" key="9">
    <source>
        <dbReference type="EMBL" id="KZS01125.1"/>
    </source>
</evidence>
<dbReference type="InterPro" id="IPR013783">
    <property type="entry name" value="Ig-like_fold"/>
</dbReference>
<evidence type="ECO:0000256" key="7">
    <source>
        <dbReference type="SAM" id="Phobius"/>
    </source>
</evidence>
<feature type="non-terminal residue" evidence="9">
    <location>
        <position position="372"/>
    </location>
</feature>
<dbReference type="GO" id="GO:0098609">
    <property type="term" value="P:cell-cell adhesion"/>
    <property type="evidence" value="ECO:0007669"/>
    <property type="project" value="TreeGrafter"/>
</dbReference>
<dbReference type="Proteomes" id="UP000076858">
    <property type="component" value="Unassembled WGS sequence"/>
</dbReference>
<dbReference type="SUPFAM" id="SSF48726">
    <property type="entry name" value="Immunoglobulin"/>
    <property type="match status" value="2"/>
</dbReference>
<gene>
    <name evidence="9" type="ORF">APZ42_002306</name>
</gene>
<dbReference type="PROSITE" id="PS50835">
    <property type="entry name" value="IG_LIKE"/>
    <property type="match status" value="2"/>
</dbReference>
<evidence type="ECO:0000259" key="8">
    <source>
        <dbReference type="PROSITE" id="PS50835"/>
    </source>
</evidence>
<keyword evidence="3" id="KW-1015">Disulfide bond</keyword>
<keyword evidence="7" id="KW-0812">Transmembrane</keyword>
<keyword evidence="2 7" id="KW-0472">Membrane</keyword>
<name>A0A164ICU8_9CRUS</name>
<dbReference type="InterPro" id="IPR051275">
    <property type="entry name" value="Cell_adhesion_signaling"/>
</dbReference>
<organism evidence="9 10">
    <name type="scientific">Daphnia magna</name>
    <dbReference type="NCBI Taxonomy" id="35525"/>
    <lineage>
        <taxon>Eukaryota</taxon>
        <taxon>Metazoa</taxon>
        <taxon>Ecdysozoa</taxon>
        <taxon>Arthropoda</taxon>
        <taxon>Crustacea</taxon>
        <taxon>Branchiopoda</taxon>
        <taxon>Diplostraca</taxon>
        <taxon>Cladocera</taxon>
        <taxon>Anomopoda</taxon>
        <taxon>Daphniidae</taxon>
        <taxon>Daphnia</taxon>
    </lineage>
</organism>
<dbReference type="InterPro" id="IPR007110">
    <property type="entry name" value="Ig-like_dom"/>
</dbReference>
<dbReference type="OrthoDB" id="6413693at2759"/>
<dbReference type="InterPro" id="IPR003599">
    <property type="entry name" value="Ig_sub"/>
</dbReference>